<dbReference type="InterPro" id="IPR006311">
    <property type="entry name" value="TAT_signal"/>
</dbReference>
<dbReference type="Pfam" id="PF01568">
    <property type="entry name" value="Molydop_binding"/>
    <property type="match status" value="1"/>
</dbReference>
<keyword evidence="11" id="KW-1185">Reference proteome</keyword>
<evidence type="ECO:0000256" key="1">
    <source>
        <dbReference type="ARBA" id="ARBA00010312"/>
    </source>
</evidence>
<gene>
    <name evidence="10" type="ORF">AAA083_09685</name>
</gene>
<dbReference type="Gene3D" id="3.40.50.12440">
    <property type="match status" value="2"/>
</dbReference>
<dbReference type="SUPFAM" id="SSF50692">
    <property type="entry name" value="ADC-like"/>
    <property type="match status" value="1"/>
</dbReference>
<dbReference type="Proteomes" id="UP001487305">
    <property type="component" value="Unassembled WGS sequence"/>
</dbReference>
<evidence type="ECO:0000313" key="11">
    <source>
        <dbReference type="Proteomes" id="UP001487305"/>
    </source>
</evidence>
<feature type="domain" description="Molybdopterin oxidoreductase" evidence="8">
    <location>
        <begin position="118"/>
        <end position="592"/>
    </location>
</feature>
<evidence type="ECO:0000256" key="4">
    <source>
        <dbReference type="ARBA" id="ARBA00023002"/>
    </source>
</evidence>
<dbReference type="RefSeq" id="WP_102374390.1">
    <property type="nucleotide sequence ID" value="NZ_JBBNOP010000007.1"/>
</dbReference>
<comment type="similarity">
    <text evidence="1">Belongs to the prokaryotic molybdopterin-containing oxidoreductase family.</text>
</comment>
<dbReference type="EMBL" id="JBBNOP010000007">
    <property type="protein sequence ID" value="MEQ3363244.1"/>
    <property type="molecule type" value="Genomic_DNA"/>
</dbReference>
<feature type="signal peptide" evidence="7">
    <location>
        <begin position="1"/>
        <end position="32"/>
    </location>
</feature>
<dbReference type="PROSITE" id="PS51257">
    <property type="entry name" value="PROKAR_LIPOPROTEIN"/>
    <property type="match status" value="1"/>
</dbReference>
<keyword evidence="3 7" id="KW-0732">Signal</keyword>
<accession>A0ABV1JDU6</accession>
<sequence length="817" mass="89753">MAGNKPSALTRRAFLKTTAFTTAGVAAFGALAGCSSNGEGNDPVEEGGTIGVAEETYFQSCMGNCSGWGCPFYVHVRDGKICNITKANLKCPDGSLSPYQETCLKGYANIERMYSPTRVQYPMRRVDGTERGAGEWERISWDEAIEEITSKWKELQSEFGPSAVAFMSGSGSGMATISYTGRLQALMGAMTIAPCYDNTGMYTQMNHGGLSALLPGHNEHRDIVNTENLFIWGTNPSESMIVDYHFVSEAKENGAKVIVIDPIFTTSAAKADMFVSIRPGTDGLLAAGMALIAIRDGKVDKTHLQTMTVAPFLVKDQDGLYLRLSDIGKAEAGSPDDRVLVYEDGKAVAFDAAKDPEIEGGFEVEGVAVKPAYQILLDRLNEWDLETISRYTDIPLETIEELARIYTSGLSMIFTGFGPDHYANGQTAYDGMFALADITGQEAKHGAGIACSDFSAPSVQGYASTATADLVDVVPGPTVHAPHLHQLMEEGVLGDIVGAPKAAYIYICNPIGNEPDRLKWISSLGAMELVVVSDMFMSETATYADIVLPVSFLFERDDIGTSANPFIKLSEKVVDPMFESKGDFEIITLLGKAMGFEDKFTQSVEGFLESCVTNEVAAAAGVTWERLKEEHAIWSYPEEPVVVGLNAMPLTASGRFEFYHEGIQPMANVGQEWDMIKESCWFWEPPLEAWYENELFERYPLTFISERSKFKTHTMFNNSPMILELDPEPYVKMSPADAEARGIKEGDTVRLYNDRGFVVLKAVINAGCRQGVLVIDHGWEEVNFIDGHYSDLSSCASWPRFEQDNWFDCLCEMEKVQ</sequence>
<name>A0ABV1JDU6_9ACTN</name>
<evidence type="ECO:0000256" key="3">
    <source>
        <dbReference type="ARBA" id="ARBA00022729"/>
    </source>
</evidence>
<evidence type="ECO:0000259" key="9">
    <source>
        <dbReference type="Pfam" id="PF01568"/>
    </source>
</evidence>
<dbReference type="PANTHER" id="PTHR43742:SF6">
    <property type="entry name" value="OXIDOREDUCTASE YYAE-RELATED"/>
    <property type="match status" value="1"/>
</dbReference>
<keyword evidence="5" id="KW-0408">Iron</keyword>
<proteinExistence type="inferred from homology"/>
<dbReference type="Gene3D" id="2.40.40.20">
    <property type="match status" value="1"/>
</dbReference>
<dbReference type="PANTHER" id="PTHR43742">
    <property type="entry name" value="TRIMETHYLAMINE-N-OXIDE REDUCTASE"/>
    <property type="match status" value="1"/>
</dbReference>
<evidence type="ECO:0000256" key="2">
    <source>
        <dbReference type="ARBA" id="ARBA00022723"/>
    </source>
</evidence>
<evidence type="ECO:0000259" key="8">
    <source>
        <dbReference type="Pfam" id="PF00384"/>
    </source>
</evidence>
<feature type="domain" description="Molybdopterin dinucleotide-binding" evidence="9">
    <location>
        <begin position="701"/>
        <end position="783"/>
    </location>
</feature>
<evidence type="ECO:0000256" key="5">
    <source>
        <dbReference type="ARBA" id="ARBA00023004"/>
    </source>
</evidence>
<dbReference type="InterPro" id="IPR006656">
    <property type="entry name" value="Mopterin_OxRdtase"/>
</dbReference>
<feature type="chain" id="PRO_5047143349" evidence="7">
    <location>
        <begin position="33"/>
        <end position="817"/>
    </location>
</feature>
<organism evidence="10 11">
    <name type="scientific">Raoultibacter massiliensis</name>
    <dbReference type="NCBI Taxonomy" id="1852371"/>
    <lineage>
        <taxon>Bacteria</taxon>
        <taxon>Bacillati</taxon>
        <taxon>Actinomycetota</taxon>
        <taxon>Coriobacteriia</taxon>
        <taxon>Eggerthellales</taxon>
        <taxon>Eggerthellaceae</taxon>
        <taxon>Raoultibacter</taxon>
    </lineage>
</organism>
<comment type="caution">
    <text evidence="10">The sequence shown here is derived from an EMBL/GenBank/DDBJ whole genome shotgun (WGS) entry which is preliminary data.</text>
</comment>
<dbReference type="InterPro" id="IPR009010">
    <property type="entry name" value="Asp_de-COase-like_dom_sf"/>
</dbReference>
<keyword evidence="2" id="KW-0479">Metal-binding</keyword>
<dbReference type="Gene3D" id="3.40.50.740">
    <property type="match status" value="1"/>
</dbReference>
<dbReference type="SUPFAM" id="SSF53706">
    <property type="entry name" value="Formate dehydrogenase/DMSO reductase, domains 1-3"/>
    <property type="match status" value="1"/>
</dbReference>
<reference evidence="10 11" key="1">
    <citation type="submission" date="2024-04" db="EMBL/GenBank/DDBJ databases">
        <title>Human intestinal bacterial collection.</title>
        <authorList>
            <person name="Pauvert C."/>
            <person name="Hitch T.C.A."/>
            <person name="Clavel T."/>
        </authorList>
    </citation>
    <scope>NUCLEOTIDE SEQUENCE [LARGE SCALE GENOMIC DNA]</scope>
    <source>
        <strain evidence="10 11">CLA-KB-H42</strain>
    </source>
</reference>
<evidence type="ECO:0000256" key="6">
    <source>
        <dbReference type="ARBA" id="ARBA00023014"/>
    </source>
</evidence>
<dbReference type="InterPro" id="IPR050612">
    <property type="entry name" value="Prok_Mopterin_Oxidored"/>
</dbReference>
<dbReference type="InterPro" id="IPR006657">
    <property type="entry name" value="MoPterin_dinucl-bd_dom"/>
</dbReference>
<evidence type="ECO:0000313" key="10">
    <source>
        <dbReference type="EMBL" id="MEQ3363244.1"/>
    </source>
</evidence>
<keyword evidence="6" id="KW-0411">Iron-sulfur</keyword>
<dbReference type="Pfam" id="PF00384">
    <property type="entry name" value="Molybdopterin"/>
    <property type="match status" value="1"/>
</dbReference>
<keyword evidence="4" id="KW-0560">Oxidoreductase</keyword>
<protein>
    <submittedName>
        <fullName evidence="10">Molybdopterin-dependent oxidoreductase</fullName>
    </submittedName>
</protein>
<dbReference type="PROSITE" id="PS51318">
    <property type="entry name" value="TAT"/>
    <property type="match status" value="1"/>
</dbReference>
<evidence type="ECO:0000256" key="7">
    <source>
        <dbReference type="SAM" id="SignalP"/>
    </source>
</evidence>
<dbReference type="Gene3D" id="3.40.228.10">
    <property type="entry name" value="Dimethylsulfoxide Reductase, domain 2"/>
    <property type="match status" value="1"/>
</dbReference>